<accession>A0A6P5IPE0</accession>
<dbReference type="GeneID" id="110195475"/>
<sequence>MARGCLWLLLVLVLPTGSKGIPCLESSSPFLPPEEGKMQPPLPKVSACMVHCATQVLPRLGAGVVSVLFNEARAEEEQKYCWLQRRRHCRSGERLARVFVLLDLKEPSATPYELLPTTPPLSAPTRRLRPRRNDGALLSLSGCGLLYDVTRPFRSARREGQSTEAEFCVKAVCPASQPSCQPLQVALSCPPFLATLWGSRPSTKDSFSIQPKPLLPGQV</sequence>
<evidence type="ECO:0000313" key="2">
    <source>
        <dbReference type="Proteomes" id="UP000515140"/>
    </source>
</evidence>
<feature type="chain" id="PRO_5028169463" evidence="1">
    <location>
        <begin position="21"/>
        <end position="219"/>
    </location>
</feature>
<gene>
    <name evidence="3" type="primary">LOC110195475</name>
</gene>
<name>A0A6P5IPE0_PHACI</name>
<dbReference type="RefSeq" id="XP_020823932.1">
    <property type="nucleotide sequence ID" value="XM_020968273.1"/>
</dbReference>
<keyword evidence="1" id="KW-0732">Signal</keyword>
<evidence type="ECO:0000313" key="3">
    <source>
        <dbReference type="RefSeq" id="XP_020823932.1"/>
    </source>
</evidence>
<proteinExistence type="predicted"/>
<reference evidence="3" key="1">
    <citation type="submission" date="2025-08" db="UniProtKB">
        <authorList>
            <consortium name="RefSeq"/>
        </authorList>
    </citation>
    <scope>IDENTIFICATION</scope>
    <source>
        <tissue evidence="3">Spleen</tissue>
    </source>
</reference>
<organism evidence="2 3">
    <name type="scientific">Phascolarctos cinereus</name>
    <name type="common">Koala</name>
    <dbReference type="NCBI Taxonomy" id="38626"/>
    <lineage>
        <taxon>Eukaryota</taxon>
        <taxon>Metazoa</taxon>
        <taxon>Chordata</taxon>
        <taxon>Craniata</taxon>
        <taxon>Vertebrata</taxon>
        <taxon>Euteleostomi</taxon>
        <taxon>Mammalia</taxon>
        <taxon>Metatheria</taxon>
        <taxon>Diprotodontia</taxon>
        <taxon>Phascolarctidae</taxon>
        <taxon>Phascolarctos</taxon>
    </lineage>
</organism>
<keyword evidence="2" id="KW-1185">Reference proteome</keyword>
<dbReference type="InParanoid" id="A0A6P5IPE0"/>
<feature type="signal peptide" evidence="1">
    <location>
        <begin position="1"/>
        <end position="20"/>
    </location>
</feature>
<protein>
    <submittedName>
        <fullName evidence="3">Uncharacterized protein LOC110195475</fullName>
    </submittedName>
</protein>
<dbReference type="AlphaFoldDB" id="A0A6P5IPE0"/>
<dbReference type="Proteomes" id="UP000515140">
    <property type="component" value="Unplaced"/>
</dbReference>
<evidence type="ECO:0000256" key="1">
    <source>
        <dbReference type="SAM" id="SignalP"/>
    </source>
</evidence>
<dbReference type="KEGG" id="pcw:110195475"/>